<evidence type="ECO:0000313" key="3">
    <source>
        <dbReference type="Proteomes" id="UP000830375"/>
    </source>
</evidence>
<dbReference type="Proteomes" id="UP000830375">
    <property type="component" value="Unassembled WGS sequence"/>
</dbReference>
<comment type="caution">
    <text evidence="2">The sequence shown here is derived from an EMBL/GenBank/DDBJ whole genome shotgun (WGS) entry which is preliminary data.</text>
</comment>
<reference evidence="2 3" key="1">
    <citation type="submission" date="2022-01" db="EMBL/GenBank/DDBJ databases">
        <title>A high-quality chromosome-level genome assembly of rohu carp, Labeo rohita.</title>
        <authorList>
            <person name="Arick M.A. II"/>
            <person name="Hsu C.-Y."/>
            <person name="Magbanua Z."/>
            <person name="Pechanova O."/>
            <person name="Grover C."/>
            <person name="Miller E."/>
            <person name="Thrash A."/>
            <person name="Ezzel L."/>
            <person name="Alam S."/>
            <person name="Benzie J."/>
            <person name="Hamilton M."/>
            <person name="Karsi A."/>
            <person name="Lawrence M.L."/>
            <person name="Peterson D.G."/>
        </authorList>
    </citation>
    <scope>NUCLEOTIDE SEQUENCE [LARGE SCALE GENOMIC DNA]</scope>
    <source>
        <strain evidence="3">BAU-BD-2019</strain>
        <tissue evidence="2">Blood</tissue>
    </source>
</reference>
<sequence>MTSLEKSGLPGRYKAWGYQHGVLPRLLWPLLVYEVPVSTVEGLERRINTCLRRWLGVPRSFCSISLYCTCSKLQLPVTSVLKEYKATKTRQAMMRDSKDERVHQAGIVVRTGRKWSAGRALTEAEDRLQHADIVGTVAQGRLGLGCVTRISWSKADPKERRSMVQREVRKAEEIRENSQRR</sequence>
<organism evidence="2 3">
    <name type="scientific">Labeo rohita</name>
    <name type="common">Indian major carp</name>
    <name type="synonym">Cyprinus rohita</name>
    <dbReference type="NCBI Taxonomy" id="84645"/>
    <lineage>
        <taxon>Eukaryota</taxon>
        <taxon>Metazoa</taxon>
        <taxon>Chordata</taxon>
        <taxon>Craniata</taxon>
        <taxon>Vertebrata</taxon>
        <taxon>Euteleostomi</taxon>
        <taxon>Actinopterygii</taxon>
        <taxon>Neopterygii</taxon>
        <taxon>Teleostei</taxon>
        <taxon>Ostariophysi</taxon>
        <taxon>Cypriniformes</taxon>
        <taxon>Cyprinidae</taxon>
        <taxon>Labeoninae</taxon>
        <taxon>Labeonini</taxon>
        <taxon>Labeo</taxon>
    </lineage>
</organism>
<gene>
    <name evidence="2" type="ORF">H4Q32_030397</name>
</gene>
<dbReference type="EMBL" id="JACTAM010001368">
    <property type="protein sequence ID" value="KAI2646403.1"/>
    <property type="molecule type" value="Genomic_DNA"/>
</dbReference>
<evidence type="ECO:0000313" key="2">
    <source>
        <dbReference type="EMBL" id="KAI2646403.1"/>
    </source>
</evidence>
<name>A0ABQ8L6N5_LABRO</name>
<proteinExistence type="predicted"/>
<feature type="region of interest" description="Disordered" evidence="1">
    <location>
        <begin position="156"/>
        <end position="181"/>
    </location>
</feature>
<protein>
    <submittedName>
        <fullName evidence="2">Uncharacterized protein</fullName>
    </submittedName>
</protein>
<evidence type="ECO:0000256" key="1">
    <source>
        <dbReference type="SAM" id="MobiDB-lite"/>
    </source>
</evidence>
<accession>A0ABQ8L6N5</accession>
<keyword evidence="3" id="KW-1185">Reference proteome</keyword>